<reference evidence="2" key="1">
    <citation type="journal article" date="2021" name="Nat. Commun.">
        <title>Genetic determinants of endophytism in the Arabidopsis root mycobiome.</title>
        <authorList>
            <person name="Mesny F."/>
            <person name="Miyauchi S."/>
            <person name="Thiergart T."/>
            <person name="Pickel B."/>
            <person name="Atanasova L."/>
            <person name="Karlsson M."/>
            <person name="Huettel B."/>
            <person name="Barry K.W."/>
            <person name="Haridas S."/>
            <person name="Chen C."/>
            <person name="Bauer D."/>
            <person name="Andreopoulos W."/>
            <person name="Pangilinan J."/>
            <person name="LaButti K."/>
            <person name="Riley R."/>
            <person name="Lipzen A."/>
            <person name="Clum A."/>
            <person name="Drula E."/>
            <person name="Henrissat B."/>
            <person name="Kohler A."/>
            <person name="Grigoriev I.V."/>
            <person name="Martin F.M."/>
            <person name="Hacquard S."/>
        </authorList>
    </citation>
    <scope>NUCLEOTIDE SEQUENCE</scope>
    <source>
        <strain evidence="2">MPI-CAGE-CH-0230</strain>
    </source>
</reference>
<organism evidence="2 3">
    <name type="scientific">Microdochium trichocladiopsis</name>
    <dbReference type="NCBI Taxonomy" id="1682393"/>
    <lineage>
        <taxon>Eukaryota</taxon>
        <taxon>Fungi</taxon>
        <taxon>Dikarya</taxon>
        <taxon>Ascomycota</taxon>
        <taxon>Pezizomycotina</taxon>
        <taxon>Sordariomycetes</taxon>
        <taxon>Xylariomycetidae</taxon>
        <taxon>Xylariales</taxon>
        <taxon>Microdochiaceae</taxon>
        <taxon>Microdochium</taxon>
    </lineage>
</organism>
<evidence type="ECO:0000256" key="1">
    <source>
        <dbReference type="SAM" id="MobiDB-lite"/>
    </source>
</evidence>
<evidence type="ECO:0000313" key="2">
    <source>
        <dbReference type="EMBL" id="KAH7033249.1"/>
    </source>
</evidence>
<feature type="region of interest" description="Disordered" evidence="1">
    <location>
        <begin position="56"/>
        <end position="79"/>
    </location>
</feature>
<dbReference type="AlphaFoldDB" id="A0A9P9BPL1"/>
<dbReference type="EMBL" id="JAGTJQ010000004">
    <property type="protein sequence ID" value="KAH7033249.1"/>
    <property type="molecule type" value="Genomic_DNA"/>
</dbReference>
<dbReference type="PANTHER" id="PTHR41729:SF1">
    <property type="entry name" value="GLUTAMYL-TRNA SYNTHETASE"/>
    <property type="match status" value="1"/>
</dbReference>
<dbReference type="InterPro" id="IPR025255">
    <property type="entry name" value="DUF4202"/>
</dbReference>
<accession>A0A9P9BPL1</accession>
<dbReference type="Pfam" id="PF13875">
    <property type="entry name" value="DUF4202"/>
    <property type="match status" value="1"/>
</dbReference>
<sequence>MAAGLLTDLPPAYERALRLIDQAHAEDPRRIRLDASGKVVQETSIFSAAAGSSVGSAAASSAGKGGQDGDEEEKEKEKEVPYELHYAQKMTRWLRLRCPEASPVLQVACRAQHFRRWEMPRDTFPKTRPGYLTWRAKQKSQAAQKVTELLQQQHQQDPAGDALPQSDIDRIAALIRKEGLGREDSDETQVLEDVACLVFLDDQFDDFESAAKVDEDKMVGLLRKTWGKMSADGQKLALGMELSERARELVAKALSD</sequence>
<keyword evidence="3" id="KW-1185">Reference proteome</keyword>
<gene>
    <name evidence="2" type="ORF">B0I36DRAFT_383143</name>
</gene>
<dbReference type="PANTHER" id="PTHR41729">
    <property type="entry name" value="GLUTAMYL-TRNA SYNTHETASE"/>
    <property type="match status" value="1"/>
</dbReference>
<evidence type="ECO:0008006" key="4">
    <source>
        <dbReference type="Google" id="ProtNLM"/>
    </source>
</evidence>
<name>A0A9P9BPL1_9PEZI</name>
<dbReference type="GeneID" id="70190491"/>
<protein>
    <recommendedName>
        <fullName evidence="4">Glutamyl-tRNA synthetase</fullName>
    </recommendedName>
</protein>
<proteinExistence type="predicted"/>
<evidence type="ECO:0000313" key="3">
    <source>
        <dbReference type="Proteomes" id="UP000756346"/>
    </source>
</evidence>
<dbReference type="Proteomes" id="UP000756346">
    <property type="component" value="Unassembled WGS sequence"/>
</dbReference>
<dbReference type="RefSeq" id="XP_046014081.1">
    <property type="nucleotide sequence ID" value="XM_046160945.1"/>
</dbReference>
<comment type="caution">
    <text evidence="2">The sequence shown here is derived from an EMBL/GenBank/DDBJ whole genome shotgun (WGS) entry which is preliminary data.</text>
</comment>
<dbReference type="OrthoDB" id="417697at2759"/>